<gene>
    <name evidence="4" type="ORF">GGR46_002795</name>
</gene>
<sequence length="530" mass="58263">MTLVLDRRKLLAGAGGLVLFSGLAPASWAAPKFSRYPFSLGVAAGDPWPDGFVIWTRLAPEPLGEHGGMPMVAVPVRWEVAEDARFARIVQSGEAVARPELGHSVHVELSGLKPSRPYWYRFLVDGAEASPVGTARTAPAAGAAVDRLRLAVAGCQAYPQGWYEAWRHISEEPDLDAVFHYGDYIYESAMHPATKNLLIRDAAGNVVSRDHFGDEIYSIDDYRRRYTQYKSDPDLQAAHAAAAFVMSFDDHEVDNNWASKFDQDGTPPEAFLLRRFAAMQAWYENVPVRRAQLPTPGGLTMYRRLDFGGLLRMHVLDTRSYRDDQPCTKPGEKNCRAADSPAGTITGKAQQTWLDQGLANTSRWNLIAQQVFVMPLYVAEADGSRKLRPGPDSWSGYPESRAALVRSITRHKLSNVVIATGDAHIHAIGTVPMRDDAPDGPAAATEFLATSITSGGDGSPGETPRHKALREASPNVALLNDQRGYQTFDITPKEWRTEVKVLDRVQSPGGAITTLARFVVEPDRPALHRL</sequence>
<dbReference type="GO" id="GO:0004035">
    <property type="term" value="F:alkaline phosphatase activity"/>
    <property type="evidence" value="ECO:0007669"/>
    <property type="project" value="UniProtKB-EC"/>
</dbReference>
<dbReference type="AlphaFoldDB" id="A0A7W6NY05"/>
<dbReference type="PROSITE" id="PS51318">
    <property type="entry name" value="TAT"/>
    <property type="match status" value="1"/>
</dbReference>
<dbReference type="InterPro" id="IPR032093">
    <property type="entry name" value="PhoD_N"/>
</dbReference>
<dbReference type="Pfam" id="PF16655">
    <property type="entry name" value="PhoD_N"/>
    <property type="match status" value="1"/>
</dbReference>
<accession>A0A7W6NY05</accession>
<keyword evidence="5" id="KW-1185">Reference proteome</keyword>
<comment type="caution">
    <text evidence="4">The sequence shown here is derived from an EMBL/GenBank/DDBJ whole genome shotgun (WGS) entry which is preliminary data.</text>
</comment>
<feature type="compositionally biased region" description="Basic and acidic residues" evidence="1">
    <location>
        <begin position="323"/>
        <end position="336"/>
    </location>
</feature>
<feature type="domain" description="PhoD-like phosphatase metallophosphatase" evidence="2">
    <location>
        <begin position="150"/>
        <end position="498"/>
    </location>
</feature>
<dbReference type="EC" id="3.1.3.1" evidence="4"/>
<evidence type="ECO:0000313" key="5">
    <source>
        <dbReference type="Proteomes" id="UP000557392"/>
    </source>
</evidence>
<evidence type="ECO:0000259" key="3">
    <source>
        <dbReference type="Pfam" id="PF16655"/>
    </source>
</evidence>
<name>A0A7W6NY05_9SPHN</name>
<dbReference type="Gene3D" id="2.60.40.380">
    <property type="entry name" value="Purple acid phosphatase-like, N-terminal"/>
    <property type="match status" value="1"/>
</dbReference>
<organism evidence="4 5">
    <name type="scientific">Sphingomonas kyeonggiensis</name>
    <dbReference type="NCBI Taxonomy" id="1268553"/>
    <lineage>
        <taxon>Bacteria</taxon>
        <taxon>Pseudomonadati</taxon>
        <taxon>Pseudomonadota</taxon>
        <taxon>Alphaproteobacteria</taxon>
        <taxon>Sphingomonadales</taxon>
        <taxon>Sphingomonadaceae</taxon>
        <taxon>Sphingomonas</taxon>
    </lineage>
</organism>
<dbReference type="InterPro" id="IPR029052">
    <property type="entry name" value="Metallo-depent_PP-like"/>
</dbReference>
<dbReference type="PANTHER" id="PTHR43606">
    <property type="entry name" value="PHOSPHATASE, PUTATIVE (AFU_ORTHOLOGUE AFUA_6G08710)-RELATED"/>
    <property type="match status" value="1"/>
</dbReference>
<dbReference type="SUPFAM" id="SSF56300">
    <property type="entry name" value="Metallo-dependent phosphatases"/>
    <property type="match status" value="1"/>
</dbReference>
<dbReference type="InterPro" id="IPR038607">
    <property type="entry name" value="PhoD-like_sf"/>
</dbReference>
<feature type="domain" description="Phospholipase D N-terminal" evidence="3">
    <location>
        <begin position="40"/>
        <end position="137"/>
    </location>
</feature>
<dbReference type="RefSeq" id="WP_183998524.1">
    <property type="nucleotide sequence ID" value="NZ_JACIEH010000002.1"/>
</dbReference>
<reference evidence="4 5" key="1">
    <citation type="submission" date="2020-08" db="EMBL/GenBank/DDBJ databases">
        <title>Genomic Encyclopedia of Type Strains, Phase IV (KMG-IV): sequencing the most valuable type-strain genomes for metagenomic binning, comparative biology and taxonomic classification.</title>
        <authorList>
            <person name="Goeker M."/>
        </authorList>
    </citation>
    <scope>NUCLEOTIDE SEQUENCE [LARGE SCALE GENOMIC DNA]</scope>
    <source>
        <strain evidence="4 5">DSM 101806</strain>
    </source>
</reference>
<dbReference type="PANTHER" id="PTHR43606:SF2">
    <property type="entry name" value="ALKALINE PHOSPHATASE FAMILY PROTEIN (AFU_ORTHOLOGUE AFUA_5G03860)"/>
    <property type="match status" value="1"/>
</dbReference>
<dbReference type="Pfam" id="PF09423">
    <property type="entry name" value="PhoD"/>
    <property type="match status" value="1"/>
</dbReference>
<dbReference type="InterPro" id="IPR018946">
    <property type="entry name" value="PhoD-like_MPP"/>
</dbReference>
<dbReference type="CDD" id="cd07389">
    <property type="entry name" value="MPP_PhoD"/>
    <property type="match status" value="1"/>
</dbReference>
<feature type="region of interest" description="Disordered" evidence="1">
    <location>
        <begin position="323"/>
        <end position="343"/>
    </location>
</feature>
<dbReference type="Gene3D" id="3.60.21.70">
    <property type="entry name" value="PhoD-like phosphatase"/>
    <property type="match status" value="1"/>
</dbReference>
<dbReference type="EMBL" id="JACIEH010000002">
    <property type="protein sequence ID" value="MBB4099231.1"/>
    <property type="molecule type" value="Genomic_DNA"/>
</dbReference>
<evidence type="ECO:0000256" key="1">
    <source>
        <dbReference type="SAM" id="MobiDB-lite"/>
    </source>
</evidence>
<proteinExistence type="predicted"/>
<protein>
    <submittedName>
        <fullName evidence="4">Alkaline phosphatase D</fullName>
        <ecNumber evidence="4">3.1.3.1</ecNumber>
    </submittedName>
</protein>
<dbReference type="InterPro" id="IPR006311">
    <property type="entry name" value="TAT_signal"/>
</dbReference>
<keyword evidence="4" id="KW-0378">Hydrolase</keyword>
<evidence type="ECO:0000259" key="2">
    <source>
        <dbReference type="Pfam" id="PF09423"/>
    </source>
</evidence>
<dbReference type="InterPro" id="IPR052900">
    <property type="entry name" value="Phospholipid_Metab_Enz"/>
</dbReference>
<dbReference type="Proteomes" id="UP000557392">
    <property type="component" value="Unassembled WGS sequence"/>
</dbReference>
<evidence type="ECO:0000313" key="4">
    <source>
        <dbReference type="EMBL" id="MBB4099231.1"/>
    </source>
</evidence>